<proteinExistence type="predicted"/>
<keyword evidence="2" id="KW-1185">Reference proteome</keyword>
<reference evidence="1" key="1">
    <citation type="journal article" date="2019" name="bioRxiv">
        <title>The Genome of the Zebra Mussel, Dreissena polymorpha: A Resource for Invasive Species Research.</title>
        <authorList>
            <person name="McCartney M.A."/>
            <person name="Auch B."/>
            <person name="Kono T."/>
            <person name="Mallez S."/>
            <person name="Zhang Y."/>
            <person name="Obille A."/>
            <person name="Becker A."/>
            <person name="Abrahante J.E."/>
            <person name="Garbe J."/>
            <person name="Badalamenti J.P."/>
            <person name="Herman A."/>
            <person name="Mangelson H."/>
            <person name="Liachko I."/>
            <person name="Sullivan S."/>
            <person name="Sone E.D."/>
            <person name="Koren S."/>
            <person name="Silverstein K.A.T."/>
            <person name="Beckman K.B."/>
            <person name="Gohl D.M."/>
        </authorList>
    </citation>
    <scope>NUCLEOTIDE SEQUENCE</scope>
    <source>
        <strain evidence="1">Duluth1</strain>
        <tissue evidence="1">Whole animal</tissue>
    </source>
</reference>
<accession>A0A9D4RKC5</accession>
<name>A0A9D4RKC5_DREPO</name>
<comment type="caution">
    <text evidence="1">The sequence shown here is derived from an EMBL/GenBank/DDBJ whole genome shotgun (WGS) entry which is preliminary data.</text>
</comment>
<dbReference type="AlphaFoldDB" id="A0A9D4RKC5"/>
<organism evidence="1 2">
    <name type="scientific">Dreissena polymorpha</name>
    <name type="common">Zebra mussel</name>
    <name type="synonym">Mytilus polymorpha</name>
    <dbReference type="NCBI Taxonomy" id="45954"/>
    <lineage>
        <taxon>Eukaryota</taxon>
        <taxon>Metazoa</taxon>
        <taxon>Spiralia</taxon>
        <taxon>Lophotrochozoa</taxon>
        <taxon>Mollusca</taxon>
        <taxon>Bivalvia</taxon>
        <taxon>Autobranchia</taxon>
        <taxon>Heteroconchia</taxon>
        <taxon>Euheterodonta</taxon>
        <taxon>Imparidentia</taxon>
        <taxon>Neoheterodontei</taxon>
        <taxon>Myida</taxon>
        <taxon>Dreissenoidea</taxon>
        <taxon>Dreissenidae</taxon>
        <taxon>Dreissena</taxon>
    </lineage>
</organism>
<evidence type="ECO:0000313" key="2">
    <source>
        <dbReference type="Proteomes" id="UP000828390"/>
    </source>
</evidence>
<gene>
    <name evidence="1" type="ORF">DPMN_035166</name>
</gene>
<evidence type="ECO:0000313" key="1">
    <source>
        <dbReference type="EMBL" id="KAH3871951.1"/>
    </source>
</evidence>
<dbReference type="Proteomes" id="UP000828390">
    <property type="component" value="Unassembled WGS sequence"/>
</dbReference>
<protein>
    <submittedName>
        <fullName evidence="1">Uncharacterized protein</fullName>
    </submittedName>
</protein>
<dbReference type="EMBL" id="JAIWYP010000002">
    <property type="protein sequence ID" value="KAH3871951.1"/>
    <property type="molecule type" value="Genomic_DNA"/>
</dbReference>
<sequence length="54" mass="6027">MDGTENDALYEDLVMSGRSSESQFVMTVLMLIRMCTEIAFVISRSQLFSTATVT</sequence>
<reference evidence="1" key="2">
    <citation type="submission" date="2020-11" db="EMBL/GenBank/DDBJ databases">
        <authorList>
            <person name="McCartney M.A."/>
            <person name="Auch B."/>
            <person name="Kono T."/>
            <person name="Mallez S."/>
            <person name="Becker A."/>
            <person name="Gohl D.M."/>
            <person name="Silverstein K.A.T."/>
            <person name="Koren S."/>
            <person name="Bechman K.B."/>
            <person name="Herman A."/>
            <person name="Abrahante J.E."/>
            <person name="Garbe J."/>
        </authorList>
    </citation>
    <scope>NUCLEOTIDE SEQUENCE</scope>
    <source>
        <strain evidence="1">Duluth1</strain>
        <tissue evidence="1">Whole animal</tissue>
    </source>
</reference>